<dbReference type="KEGG" id="dzi:111288262"/>
<dbReference type="SMART" id="SM00256">
    <property type="entry name" value="FBOX"/>
    <property type="match status" value="1"/>
</dbReference>
<dbReference type="RefSeq" id="XP_022734813.1">
    <property type="nucleotide sequence ID" value="XM_022879078.1"/>
</dbReference>
<dbReference type="OrthoDB" id="591557at2759"/>
<dbReference type="NCBIfam" id="TIGR01640">
    <property type="entry name" value="F_box_assoc_1"/>
    <property type="match status" value="1"/>
</dbReference>
<dbReference type="AlphaFoldDB" id="A0A6P5Y477"/>
<evidence type="ECO:0000313" key="2">
    <source>
        <dbReference type="Proteomes" id="UP000515121"/>
    </source>
</evidence>
<dbReference type="InterPro" id="IPR017451">
    <property type="entry name" value="F-box-assoc_interact_dom"/>
</dbReference>
<evidence type="ECO:0000313" key="6">
    <source>
        <dbReference type="RefSeq" id="XP_022734816.1"/>
    </source>
</evidence>
<dbReference type="InterPro" id="IPR006527">
    <property type="entry name" value="F-box-assoc_dom_typ1"/>
</dbReference>
<dbReference type="GeneID" id="111288262"/>
<name>A0A6P5Y477_DURZI</name>
<protein>
    <submittedName>
        <fullName evidence="3 4">F-box protein CPR30-like</fullName>
    </submittedName>
</protein>
<dbReference type="Pfam" id="PF00646">
    <property type="entry name" value="F-box"/>
    <property type="match status" value="1"/>
</dbReference>
<gene>
    <name evidence="3 4 5 6" type="primary">LOC111288262</name>
</gene>
<keyword evidence="2" id="KW-1185">Reference proteome</keyword>
<dbReference type="SUPFAM" id="SSF81383">
    <property type="entry name" value="F-box domain"/>
    <property type="match status" value="1"/>
</dbReference>
<dbReference type="PANTHER" id="PTHR31672">
    <property type="entry name" value="BNACNNG10540D PROTEIN"/>
    <property type="match status" value="1"/>
</dbReference>
<sequence length="386" mass="44029">METLPQLPEDIIVNILSRLPVKYLIQLKCVSKPWLSLISDPQFAKLHLAQSKKKSISQRVLLITVPLESAACEASGDDLDDESKLIFELEYPVAMKKTPDSDELVGWLDLGGSCDGLICVVFEHERIFLWNPTIREALELAKLRPFDRCGMFSYGLGYNSSTDDYKVVRVARPIFTVASNETEVEVLELKTNIWRRIQGLQSGIEIEGEGIFLHGALHWLASRQTGPKKIYIIVAFHMIEEKFYELVPIPDNIKETKHDLLILGISGDCLCLFDGCSYETVLEAWQLKEYGVKSSWTRLFSVHRETLHGPGCSVQYWEYALCYTKTGKVVIDYDGRELVWYDPKEKTSKTFTPCNDRDCFLPAIYIESLVSPHCCYATNRHNDKDV</sequence>
<dbReference type="Gene3D" id="1.20.1280.50">
    <property type="match status" value="1"/>
</dbReference>
<dbReference type="RefSeq" id="XP_022734814.1">
    <property type="nucleotide sequence ID" value="XM_022879079.1"/>
</dbReference>
<evidence type="ECO:0000259" key="1">
    <source>
        <dbReference type="PROSITE" id="PS50181"/>
    </source>
</evidence>
<evidence type="ECO:0000313" key="5">
    <source>
        <dbReference type="RefSeq" id="XP_022734815.1"/>
    </source>
</evidence>
<feature type="domain" description="F-box" evidence="1">
    <location>
        <begin position="1"/>
        <end position="46"/>
    </location>
</feature>
<dbReference type="Pfam" id="PF07734">
    <property type="entry name" value="FBA_1"/>
    <property type="match status" value="1"/>
</dbReference>
<dbReference type="Proteomes" id="UP000515121">
    <property type="component" value="Unplaced"/>
</dbReference>
<proteinExistence type="predicted"/>
<dbReference type="CDD" id="cd22157">
    <property type="entry name" value="F-box_AtFBW1-like"/>
    <property type="match status" value="1"/>
</dbReference>
<dbReference type="PROSITE" id="PS50181">
    <property type="entry name" value="FBOX"/>
    <property type="match status" value="1"/>
</dbReference>
<reference evidence="3 4" key="1">
    <citation type="submission" date="2025-04" db="UniProtKB">
        <authorList>
            <consortium name="RefSeq"/>
        </authorList>
    </citation>
    <scope>IDENTIFICATION</scope>
    <source>
        <tissue evidence="3 4">Fruit stalk</tissue>
    </source>
</reference>
<evidence type="ECO:0000313" key="4">
    <source>
        <dbReference type="RefSeq" id="XP_022734814.1"/>
    </source>
</evidence>
<dbReference type="InterPro" id="IPR036047">
    <property type="entry name" value="F-box-like_dom_sf"/>
</dbReference>
<dbReference type="PANTHER" id="PTHR31672:SF13">
    <property type="entry name" value="F-BOX PROTEIN CPR30-LIKE"/>
    <property type="match status" value="1"/>
</dbReference>
<organism evidence="2 6">
    <name type="scientific">Durio zibethinus</name>
    <name type="common">Durian</name>
    <dbReference type="NCBI Taxonomy" id="66656"/>
    <lineage>
        <taxon>Eukaryota</taxon>
        <taxon>Viridiplantae</taxon>
        <taxon>Streptophyta</taxon>
        <taxon>Embryophyta</taxon>
        <taxon>Tracheophyta</taxon>
        <taxon>Spermatophyta</taxon>
        <taxon>Magnoliopsida</taxon>
        <taxon>eudicotyledons</taxon>
        <taxon>Gunneridae</taxon>
        <taxon>Pentapetalae</taxon>
        <taxon>rosids</taxon>
        <taxon>malvids</taxon>
        <taxon>Malvales</taxon>
        <taxon>Malvaceae</taxon>
        <taxon>Helicteroideae</taxon>
        <taxon>Durio</taxon>
    </lineage>
</organism>
<accession>A0A6P5Y477</accession>
<dbReference type="RefSeq" id="XP_022734815.1">
    <property type="nucleotide sequence ID" value="XM_022879080.1"/>
</dbReference>
<dbReference type="RefSeq" id="XP_022734816.1">
    <property type="nucleotide sequence ID" value="XM_022879081.1"/>
</dbReference>
<dbReference type="InterPro" id="IPR001810">
    <property type="entry name" value="F-box_dom"/>
</dbReference>
<evidence type="ECO:0000313" key="3">
    <source>
        <dbReference type="RefSeq" id="XP_022734813.1"/>
    </source>
</evidence>
<dbReference type="InterPro" id="IPR050796">
    <property type="entry name" value="SCF_F-box_component"/>
</dbReference>